<dbReference type="SMART" id="SM00320">
    <property type="entry name" value="WD40"/>
    <property type="match status" value="3"/>
</dbReference>
<feature type="compositionally biased region" description="Polar residues" evidence="2">
    <location>
        <begin position="244"/>
        <end position="256"/>
    </location>
</feature>
<feature type="compositionally biased region" description="Basic and acidic residues" evidence="2">
    <location>
        <begin position="74"/>
        <end position="83"/>
    </location>
</feature>
<dbReference type="GO" id="GO:0005929">
    <property type="term" value="C:cilium"/>
    <property type="evidence" value="ECO:0007669"/>
    <property type="project" value="GOC"/>
</dbReference>
<feature type="region of interest" description="Disordered" evidence="2">
    <location>
        <begin position="1"/>
        <end position="133"/>
    </location>
</feature>
<sequence>MSEPKGSPSIGDAAPAKKSSKKSSTRHSVAAPPSQAVEAPVASNAVPTVPRIPLAEPKPDGDTKRRSSKKRISRSGETHHPSSRETTPPIVSGPEVVAATDVAIAKDKENAEKQARREAKKLRAKEIEDAKRREDLAKQALEEAQRLEEQRQREARQKQQIAALNANAEVCQEETGEEYDDDGFENYDDDFEEEKSHPKSTLLPTIGAKANAKNREGTTAQDEAELRRIQQVLEAETRELQSGRPLSSSETRNVPNSREKERSGARPSSSIASSIAGLKQSLDPRAKRAKEILERRKFDMEKVSLFQLNPVTEQDKVLSRLRRGLVKQAFVQTSDGARTLGTQTKAPETHDKSMHFPDDIGIDTDSSSTGKNNEEELASSSTSRFFKFLEHAAYVCETLAVENVMVSEREAQGNQEEILKKRREEEGNEDEGTSMGKRYQITNMSKLDKKLLFPSKKIDSLGCLEQILQGRDLMVLRFSPSVSSTLLSCYGTAREVDDCGDNQQQEPARLLKDKTISCVWDVNLPNRPLHLLKSEGVASAACLSPSRDLFIVVGTEDGSIHVWDLRPQAMIPSTSLLVDGQALYTPAYSTCGMNYRASEQHTSTVVALEVIDRSKGSADNGGPFQFGSMDDRGILIIWSLIEFDAGDEALVSDKCVQIGGNVKMVMNTRIDMQQQCLAPNVAPKPLQHRGSKASVLPVTTIAQVGPAVAVLKYFPRDPNQFIVGTRTGQLIRGNRFEKSSSRMQYQREQGLKTTDAGVVCIDFHPFESDYFLVGYEDGSICLYHSDVTLCLTSWEEVPFATSVCAIAWSTARPAVFYASFSNGSVFVWDLLECTSGPTLSHELDALKGISPVELASSLYPLVLSSEKMRTSRPAIAWRIDPTVSPFQFSIYELGQEFTARMSMEQQSVAKVLTYIL</sequence>
<dbReference type="GO" id="GO:0005868">
    <property type="term" value="C:cytoplasmic dynein complex"/>
    <property type="evidence" value="ECO:0007669"/>
    <property type="project" value="InterPro"/>
</dbReference>
<dbReference type="PANTHER" id="PTHR16022:SF0">
    <property type="entry name" value="CYTOPLASMIC DYNEIN 2 INTERMEDIATE CHAIN 1"/>
    <property type="match status" value="1"/>
</dbReference>
<evidence type="ECO:0000256" key="1">
    <source>
        <dbReference type="PROSITE-ProRule" id="PRU00221"/>
    </source>
</evidence>
<evidence type="ECO:0000256" key="2">
    <source>
        <dbReference type="SAM" id="MobiDB-lite"/>
    </source>
</evidence>
<comment type="caution">
    <text evidence="3">The sequence shown here is derived from an EMBL/GenBank/DDBJ whole genome shotgun (WGS) entry which is preliminary data.</text>
</comment>
<dbReference type="SUPFAM" id="SSF50978">
    <property type="entry name" value="WD40 repeat-like"/>
    <property type="match status" value="1"/>
</dbReference>
<dbReference type="Pfam" id="PF00400">
    <property type="entry name" value="WD40"/>
    <property type="match status" value="1"/>
</dbReference>
<dbReference type="InterPro" id="IPR015943">
    <property type="entry name" value="WD40/YVTN_repeat-like_dom_sf"/>
</dbReference>
<feature type="region of interest" description="Disordered" evidence="2">
    <location>
        <begin position="166"/>
        <end position="224"/>
    </location>
</feature>
<evidence type="ECO:0008006" key="5">
    <source>
        <dbReference type="Google" id="ProtNLM"/>
    </source>
</evidence>
<proteinExistence type="predicted"/>
<dbReference type="GO" id="GO:0045503">
    <property type="term" value="F:dynein light chain binding"/>
    <property type="evidence" value="ECO:0007669"/>
    <property type="project" value="InterPro"/>
</dbReference>
<dbReference type="PANTHER" id="PTHR16022">
    <property type="entry name" value="WD REPEAT DOMAIN 60"/>
    <property type="match status" value="1"/>
</dbReference>
<name>A0A2P4YUQ6_9STRA</name>
<reference evidence="3 4" key="1">
    <citation type="journal article" date="2017" name="Genome Biol. Evol.">
        <title>Phytophthora megakarya and P. palmivora, closely related causal agents of cacao black pod rot, underwent increases in genome sizes and gene numbers by different mechanisms.</title>
        <authorList>
            <person name="Ali S.S."/>
            <person name="Shao J."/>
            <person name="Lary D.J."/>
            <person name="Kronmiller B."/>
            <person name="Shen D."/>
            <person name="Strem M.D."/>
            <person name="Amoako-Attah I."/>
            <person name="Akrofi A.Y."/>
            <person name="Begoude B.A."/>
            <person name="Ten Hoopen G.M."/>
            <person name="Coulibaly K."/>
            <person name="Kebe B.I."/>
            <person name="Melnick R.L."/>
            <person name="Guiltinan M.J."/>
            <person name="Tyler B.M."/>
            <person name="Meinhardt L.W."/>
            <person name="Bailey B.A."/>
        </authorList>
    </citation>
    <scope>NUCLEOTIDE SEQUENCE [LARGE SCALE GENOMIC DNA]</scope>
    <source>
        <strain evidence="4">sbr112.9</strain>
    </source>
</reference>
<dbReference type="Gene3D" id="2.130.10.10">
    <property type="entry name" value="YVTN repeat-like/Quinoprotein amine dehydrogenase"/>
    <property type="match status" value="2"/>
</dbReference>
<feature type="compositionally biased region" description="Basic and acidic residues" evidence="2">
    <location>
        <begin position="104"/>
        <end position="117"/>
    </location>
</feature>
<dbReference type="PROSITE" id="PS50082">
    <property type="entry name" value="WD_REPEATS_2"/>
    <property type="match status" value="1"/>
</dbReference>
<feature type="repeat" description="WD" evidence="1">
    <location>
        <begin position="550"/>
        <end position="573"/>
    </location>
</feature>
<feature type="compositionally biased region" description="Basic and acidic residues" evidence="2">
    <location>
        <begin position="124"/>
        <end position="133"/>
    </location>
</feature>
<keyword evidence="4" id="KW-1185">Reference proteome</keyword>
<keyword evidence="1" id="KW-0853">WD repeat</keyword>
<dbReference type="EMBL" id="NCKW01000057">
    <property type="protein sequence ID" value="POM81547.1"/>
    <property type="molecule type" value="Genomic_DNA"/>
</dbReference>
<gene>
    <name evidence="3" type="ORF">PHPALM_467</name>
</gene>
<dbReference type="Proteomes" id="UP000237271">
    <property type="component" value="Unassembled WGS sequence"/>
</dbReference>
<dbReference type="GO" id="GO:0042073">
    <property type="term" value="P:intraciliary transport"/>
    <property type="evidence" value="ECO:0007669"/>
    <property type="project" value="InterPro"/>
</dbReference>
<feature type="compositionally biased region" description="Acidic residues" evidence="2">
    <location>
        <begin position="171"/>
        <end position="193"/>
    </location>
</feature>
<dbReference type="OrthoDB" id="2162425at2759"/>
<protein>
    <recommendedName>
        <fullName evidence="5">WD repeat-containing protein 60</fullName>
    </recommendedName>
</protein>
<evidence type="ECO:0000313" key="4">
    <source>
        <dbReference type="Proteomes" id="UP000237271"/>
    </source>
</evidence>
<dbReference type="InterPro" id="IPR001680">
    <property type="entry name" value="WD40_rpt"/>
</dbReference>
<evidence type="ECO:0000313" key="3">
    <source>
        <dbReference type="EMBL" id="POM81547.1"/>
    </source>
</evidence>
<feature type="region of interest" description="Disordered" evidence="2">
    <location>
        <begin position="236"/>
        <end position="285"/>
    </location>
</feature>
<dbReference type="InterPro" id="IPR036322">
    <property type="entry name" value="WD40_repeat_dom_sf"/>
</dbReference>
<dbReference type="AlphaFoldDB" id="A0A2P4YUQ6"/>
<feature type="compositionally biased region" description="Low complexity" evidence="2">
    <location>
        <begin position="265"/>
        <end position="277"/>
    </location>
</feature>
<organism evidence="3 4">
    <name type="scientific">Phytophthora palmivora</name>
    <dbReference type="NCBI Taxonomy" id="4796"/>
    <lineage>
        <taxon>Eukaryota</taxon>
        <taxon>Sar</taxon>
        <taxon>Stramenopiles</taxon>
        <taxon>Oomycota</taxon>
        <taxon>Peronosporomycetes</taxon>
        <taxon>Peronosporales</taxon>
        <taxon>Peronosporaceae</taxon>
        <taxon>Phytophthora</taxon>
    </lineage>
</organism>
<dbReference type="GO" id="GO:0045504">
    <property type="term" value="F:dynein heavy chain binding"/>
    <property type="evidence" value="ECO:0007669"/>
    <property type="project" value="InterPro"/>
</dbReference>
<accession>A0A2P4YUQ6</accession>
<dbReference type="InterPro" id="IPR042505">
    <property type="entry name" value="DYNC2I1"/>
</dbReference>